<feature type="repeat" description="WD" evidence="3">
    <location>
        <begin position="1368"/>
        <end position="1409"/>
    </location>
</feature>
<feature type="repeat" description="WD" evidence="3">
    <location>
        <begin position="875"/>
        <end position="898"/>
    </location>
</feature>
<dbReference type="SUPFAM" id="SSF50978">
    <property type="entry name" value="WD40 repeat-like"/>
    <property type="match status" value="1"/>
</dbReference>
<dbReference type="SUPFAM" id="SSF50998">
    <property type="entry name" value="Quinoprotein alcohol dehydrogenase-like"/>
    <property type="match status" value="1"/>
</dbReference>
<dbReference type="SMART" id="SM00320">
    <property type="entry name" value="WD40"/>
    <property type="match status" value="11"/>
</dbReference>
<dbReference type="InterPro" id="IPR053299">
    <property type="entry name" value="ASTRA_WD_repeat"/>
</dbReference>
<evidence type="ECO:0000256" key="1">
    <source>
        <dbReference type="ARBA" id="ARBA00022574"/>
    </source>
</evidence>
<feature type="domain" description="Orc1-like AAA ATPase" evidence="4">
    <location>
        <begin position="286"/>
        <end position="423"/>
    </location>
</feature>
<dbReference type="EMBL" id="JADLRE010000031">
    <property type="protein sequence ID" value="MBF6229202.1"/>
    <property type="molecule type" value="Genomic_DNA"/>
</dbReference>
<gene>
    <name evidence="5" type="ORF">IU470_29440</name>
</gene>
<feature type="repeat" description="WD" evidence="3">
    <location>
        <begin position="1340"/>
        <end position="1354"/>
    </location>
</feature>
<dbReference type="PROSITE" id="PS00678">
    <property type="entry name" value="WD_REPEATS_1"/>
    <property type="match status" value="1"/>
</dbReference>
<dbReference type="PANTHER" id="PTHR44156">
    <property type="entry name" value="SUPERNUMERARY LIMBS, ISOFORM B-RELATED"/>
    <property type="match status" value="1"/>
</dbReference>
<keyword evidence="6" id="KW-1185">Reference proteome</keyword>
<dbReference type="InterPro" id="IPR019775">
    <property type="entry name" value="WD40_repeat_CS"/>
</dbReference>
<feature type="repeat" description="WD" evidence="3">
    <location>
        <begin position="1045"/>
        <end position="1089"/>
    </location>
</feature>
<dbReference type="CDD" id="cd00200">
    <property type="entry name" value="WD40"/>
    <property type="match status" value="1"/>
</dbReference>
<keyword evidence="1 3" id="KW-0853">WD repeat</keyword>
<dbReference type="InterPro" id="IPR001680">
    <property type="entry name" value="WD40_rpt"/>
</dbReference>
<evidence type="ECO:0000259" key="4">
    <source>
        <dbReference type="Pfam" id="PF13191"/>
    </source>
</evidence>
<dbReference type="PRINTS" id="PR00320">
    <property type="entry name" value="GPROTEINBRPT"/>
</dbReference>
<dbReference type="InterPro" id="IPR036322">
    <property type="entry name" value="WD40_repeat_dom_sf"/>
</dbReference>
<evidence type="ECO:0000256" key="3">
    <source>
        <dbReference type="PROSITE-ProRule" id="PRU00221"/>
    </source>
</evidence>
<dbReference type="InterPro" id="IPR011047">
    <property type="entry name" value="Quinoprotein_ADH-like_sf"/>
</dbReference>
<name>A0ABS0CI60_9NOCA</name>
<dbReference type="Proteomes" id="UP000807309">
    <property type="component" value="Unassembled WGS sequence"/>
</dbReference>
<accession>A0ABS0CI60</accession>
<dbReference type="RefSeq" id="WP_195036048.1">
    <property type="nucleotide sequence ID" value="NZ_JADLRE010000031.1"/>
</dbReference>
<dbReference type="InterPro" id="IPR015943">
    <property type="entry name" value="WD40/YVTN_repeat-like_dom_sf"/>
</dbReference>
<dbReference type="Pfam" id="PF00400">
    <property type="entry name" value="WD40"/>
    <property type="match status" value="6"/>
</dbReference>
<keyword evidence="2" id="KW-0677">Repeat</keyword>
<feature type="repeat" description="WD" evidence="3">
    <location>
        <begin position="1294"/>
        <end position="1317"/>
    </location>
</feature>
<dbReference type="PROSITE" id="PS50294">
    <property type="entry name" value="WD_REPEATS_REGION"/>
    <property type="match status" value="2"/>
</dbReference>
<dbReference type="SUPFAM" id="SSF50969">
    <property type="entry name" value="YVTN repeat-like/Quinoprotein amine dehydrogenase"/>
    <property type="match status" value="1"/>
</dbReference>
<protein>
    <submittedName>
        <fullName evidence="5">PQQ-binding-like beta-propeller repeat protein</fullName>
    </submittedName>
</protein>
<feature type="repeat" description="WD" evidence="3">
    <location>
        <begin position="1091"/>
        <end position="1126"/>
    </location>
</feature>
<dbReference type="InterPro" id="IPR011044">
    <property type="entry name" value="Quino_amine_DH_bsu"/>
</dbReference>
<proteinExistence type="predicted"/>
<sequence>MSDQIGGDRRLLYVVAARDYPDADPHFAAGIDEQLDVVRDWWCHTDLQERSFTASCSTAIKSRDDVENLVRDLRLRHLATEDVAVLYITGHGREAGSGRHYLILPETPDDEFAVHAYPTAEMVTAIIGSHAQHVLVIVNTCYSGALNDELATLRKGLSASRRKLRSLHVFTIGDFDERPRILDFTRVLAHVHGKLKDTGQYADSHLSVDDFRRELDSAAPSVARLVYGGEFPNPEPSPCLPNPGYRAPDRIVASARRQVADSRAEVDYWLDRASGRVTAEDPGWYFTGRRNLTSQVAEFLRSGTGLLIVTGTYGTGKSAVIARAVTLSDPAFRDDPRYAEAVSTAPDDTMPPSGSVDIAILARQKTAADILDQIVEAAGVNLPGAIDSSSRTAVLRSLLKDHVAALGRTLTIVLDGLDEAKQSMLLIPEVVSPLAGWRDAHGAPAIRLIVGVRSEATSSAVSSVGDTLLNELRRAATHVNELRTDTSNLHEDIAAYIEALLVGAAAEIYRTMRSARHEVASVVAQHVGMSFLDARLAGERLRRRAEPQRLDDAEWLRSLSDGTVGLLSRDLLEAATADHGVAELLAMLRAAAFAGGGGVPLGEVWAAMTAAVLDRDPAPGALNHLLGGRLIGYLTRDIDDGVVVFRPVHERLRELLRSEPLALQMNRSSIVGPSSSEVAVHAEVCERLRRMLPTDADIPPHPYTRRELVTHAALGYVLDDAHVPATFLRWESSGDVRGHVGIPAEPEFQGTTLAVWAGLEPFVVDMSPTSRALSLDIALTPAEPTESRSPTVDILARPRWSRWMVKSNVLAASGVASAIAVVPMQDGRILLATGGGDMVRLWDSATGRAIGTPMAGSTNSAAGALTALLVEGRTLLASGGTDGVVRLWDPMTSHLVDNIRPGLYSYFTGFASVTALASVSLPDGRELLAIGSVDGMVTVWDPVARHEVWQRELPDSIRNLLAVPLPDGRIVLCATPNSHGVFHLLDVMTGSPLRSRGVRRTADPVSVMAVLVLSGGRVLIATTSYGDRTIALRDPVTGRVTGTRFSGHTNNILAMAAVPFPDGRVLLASASEDCTVRLWNPLTGRQVGDSLTGHTHWVESVAAVSEPTGRVLVVSGSIDGTLRVWDPHGLLPFNDELSRRAESVYAATTLRFGDGRLLFATGDDRSLQLWDPETGRQVGKSMIGHTTAVLAATALPLNDGHVLLASGGGAAVLLWDPMTGQSVGAPLTGHRGEVVALTSVPCADGRTLLASGSTGEGDVRLWDPLTGQLVRVLKIGGGNIGTLTAIPGPDGRTMLVTGSSTGTVRLWDPMTGRPVGEPLLGHTKWIADAKPLSLPDGRILLATGSDDGTVRLWDPALGEMVGEPLSGHAGRVWAVTPLAMSDGRVLIATGGSDATVRLWDVSAGRVVRVAALGAAVRRIAVIPASATGPARLMVAGDAGILVLEIY</sequence>
<dbReference type="InterPro" id="IPR041664">
    <property type="entry name" value="AAA_16"/>
</dbReference>
<evidence type="ECO:0000256" key="2">
    <source>
        <dbReference type="ARBA" id="ARBA00022737"/>
    </source>
</evidence>
<comment type="caution">
    <text evidence="5">The sequence shown here is derived from an EMBL/GenBank/DDBJ whole genome shotgun (WGS) entry which is preliminary data.</text>
</comment>
<reference evidence="5 6" key="1">
    <citation type="submission" date="2020-10" db="EMBL/GenBank/DDBJ databases">
        <title>Identification of Nocardia species via Next-generation sequencing and recognition of intraspecies genetic diversity.</title>
        <authorList>
            <person name="Li P."/>
            <person name="Li P."/>
            <person name="Lu B."/>
        </authorList>
    </citation>
    <scope>NUCLEOTIDE SEQUENCE [LARGE SCALE GENOMIC DNA]</scope>
    <source>
        <strain evidence="5 6">N-11</strain>
    </source>
</reference>
<dbReference type="InterPro" id="IPR020472">
    <property type="entry name" value="WD40_PAC1"/>
</dbReference>
<dbReference type="PROSITE" id="PS50082">
    <property type="entry name" value="WD_REPEATS_2"/>
    <property type="match status" value="7"/>
</dbReference>
<organism evidence="5 6">
    <name type="scientific">Nocardia abscessus</name>
    <dbReference type="NCBI Taxonomy" id="120957"/>
    <lineage>
        <taxon>Bacteria</taxon>
        <taxon>Bacillati</taxon>
        <taxon>Actinomycetota</taxon>
        <taxon>Actinomycetes</taxon>
        <taxon>Mycobacteriales</taxon>
        <taxon>Nocardiaceae</taxon>
        <taxon>Nocardia</taxon>
    </lineage>
</organism>
<evidence type="ECO:0000313" key="6">
    <source>
        <dbReference type="Proteomes" id="UP000807309"/>
    </source>
</evidence>
<evidence type="ECO:0000313" key="5">
    <source>
        <dbReference type="EMBL" id="MBF6229202.1"/>
    </source>
</evidence>
<dbReference type="Gene3D" id="2.130.10.10">
    <property type="entry name" value="YVTN repeat-like/Quinoprotein amine dehydrogenase"/>
    <property type="match status" value="4"/>
</dbReference>
<feature type="repeat" description="WD" evidence="3">
    <location>
        <begin position="1154"/>
        <end position="1180"/>
    </location>
</feature>
<dbReference type="Pfam" id="PF13191">
    <property type="entry name" value="AAA_16"/>
    <property type="match status" value="1"/>
</dbReference>